<proteinExistence type="predicted"/>
<sequence>MLAWNDLIEILGCSKTSNEFVYLPQKLNELPVFDEGILGDRSYYSFFNSGVLLLLEDNQVNQISLYMQADEGFSVYLGEVPLPANGCESDIIQVLGSPSAMGGGGMDMLLGYLNRWIKYQTGNYELHLQFNQHDQLCRVTLMQ</sequence>
<evidence type="ECO:0000313" key="2">
    <source>
        <dbReference type="Proteomes" id="UP000240892"/>
    </source>
</evidence>
<comment type="caution">
    <text evidence="1">The sequence shown here is derived from an EMBL/GenBank/DDBJ whole genome shotgun (WGS) entry which is preliminary data.</text>
</comment>
<evidence type="ECO:0000313" key="1">
    <source>
        <dbReference type="EMBL" id="PSR44738.1"/>
    </source>
</evidence>
<dbReference type="EMBL" id="PYHO01000024">
    <property type="protein sequence ID" value="PSR44738.1"/>
    <property type="molecule type" value="Genomic_DNA"/>
</dbReference>
<dbReference type="Proteomes" id="UP000240892">
    <property type="component" value="Unassembled WGS sequence"/>
</dbReference>
<dbReference type="RefSeq" id="WP_106930235.1">
    <property type="nucleotide sequence ID" value="NZ_CABMMU010000024.1"/>
</dbReference>
<organism evidence="1 2">
    <name type="scientific">Kluyvera genomosp. 2</name>
    <dbReference type="NCBI Taxonomy" id="2774054"/>
    <lineage>
        <taxon>Bacteria</taxon>
        <taxon>Pseudomonadati</taxon>
        <taxon>Pseudomonadota</taxon>
        <taxon>Gammaproteobacteria</taxon>
        <taxon>Enterobacterales</taxon>
        <taxon>Enterobacteriaceae</taxon>
        <taxon>Kluyvera</taxon>
    </lineage>
</organism>
<protein>
    <submittedName>
        <fullName evidence="1">Uncharacterized protein</fullName>
    </submittedName>
</protein>
<name>A0A2T2XWZ1_9ENTR</name>
<dbReference type="AlphaFoldDB" id="A0A2T2XWZ1"/>
<keyword evidence="2" id="KW-1185">Reference proteome</keyword>
<accession>A0A2T2XWZ1</accession>
<gene>
    <name evidence="1" type="ORF">C8256_21500</name>
</gene>
<reference evidence="1 2" key="1">
    <citation type="submission" date="2018-03" db="EMBL/GenBank/DDBJ databases">
        <title>First report of an OXA-48+CTX-M-M-producing Kluyvera ascorbata clone recovered from patients admitted in a University Hospital in Madrid, Spain.</title>
        <authorList>
            <person name="Hernandez-Garcia M."/>
            <person name="Leon-Sampedro R."/>
            <person name="Perez-Viso B."/>
            <person name="Morosini M.I."/>
            <person name="Lopez-Fresnena N."/>
            <person name="Coque T.M."/>
            <person name="Bonten M."/>
            <person name="Malhotra-Kumar S."/>
            <person name="Ruiz-Garbajosa P."/>
            <person name="Canton R."/>
        </authorList>
    </citation>
    <scope>NUCLEOTIDE SEQUENCE [LARGE SCALE GENOMIC DNA]</scope>
    <source>
        <strain evidence="1 2">KA2</strain>
    </source>
</reference>